<gene>
    <name evidence="2" type="ORF">LZC94_09955</name>
</gene>
<sequence>MVIGLLVALSLSGALWFLIGIGQAIVFRDRGQEVADSVALSSATVHARGMNAIAAINVISLALVAFYLILSLIGDILLLLAIVAAVIPGGQGAALALARAAQLPYKLAVKYEKASLKAALPALGVASTSVALSAPWLGSAAGAEAARHYSDQKDSFMGVALGPSNIPIYKERESDKLPSGAKSPGGVKGVLDKGEHKILGLPVSPEKNQALCVRAIGYPISSLTNWIRSAIPIPMVGNWIARAVETVAIAPAWIHCGGKIKGLVPQKLQPKVESVAGKLEGAVKKLKKLGVALDIPLGDADLWAEEGPKKMAFANGDTHFVVLGWAMGGDFQDTSSRRVQLASQQYGGRVEDSVHAYNAQAEFFYDCGEIWSKPSCNGPSNIGITDTGYQHALYSIRWKARLKRSMNLAEVFARVGLEKGLEYFTGKGFREAYAKTANAPLLDAAVRYFGDMGKAIVKERSQTAGRFPTGNYH</sequence>
<dbReference type="EMBL" id="CP089984">
    <property type="protein sequence ID" value="WXB17584.1"/>
    <property type="molecule type" value="Genomic_DNA"/>
</dbReference>
<dbReference type="Proteomes" id="UP001370348">
    <property type="component" value="Chromosome"/>
</dbReference>
<name>A0ABZ2M2X4_9BACT</name>
<keyword evidence="1" id="KW-0812">Transmembrane</keyword>
<evidence type="ECO:0000313" key="2">
    <source>
        <dbReference type="EMBL" id="WXB17584.1"/>
    </source>
</evidence>
<protein>
    <submittedName>
        <fullName evidence="2">Uncharacterized protein</fullName>
    </submittedName>
</protein>
<reference evidence="2 3" key="1">
    <citation type="submission" date="2021-12" db="EMBL/GenBank/DDBJ databases">
        <title>Discovery of the Pendulisporaceae a myxobacterial family with distinct sporulation behavior and unique specialized metabolism.</title>
        <authorList>
            <person name="Garcia R."/>
            <person name="Popoff A."/>
            <person name="Bader C.D."/>
            <person name="Loehr J."/>
            <person name="Walesch S."/>
            <person name="Walt C."/>
            <person name="Boldt J."/>
            <person name="Bunk B."/>
            <person name="Haeckl F.J.F.P.J."/>
            <person name="Gunesch A.P."/>
            <person name="Birkelbach J."/>
            <person name="Nuebel U."/>
            <person name="Pietschmann T."/>
            <person name="Bach T."/>
            <person name="Mueller R."/>
        </authorList>
    </citation>
    <scope>NUCLEOTIDE SEQUENCE [LARGE SCALE GENOMIC DNA]</scope>
    <source>
        <strain evidence="2 3">MSr11954</strain>
    </source>
</reference>
<keyword evidence="3" id="KW-1185">Reference proteome</keyword>
<proteinExistence type="predicted"/>
<accession>A0ABZ2M2X4</accession>
<dbReference type="RefSeq" id="WP_394827218.1">
    <property type="nucleotide sequence ID" value="NZ_CP089984.1"/>
</dbReference>
<keyword evidence="1" id="KW-0472">Membrane</keyword>
<keyword evidence="1" id="KW-1133">Transmembrane helix</keyword>
<evidence type="ECO:0000256" key="1">
    <source>
        <dbReference type="SAM" id="Phobius"/>
    </source>
</evidence>
<feature type="transmembrane region" description="Helical" evidence="1">
    <location>
        <begin position="48"/>
        <end position="70"/>
    </location>
</feature>
<evidence type="ECO:0000313" key="3">
    <source>
        <dbReference type="Proteomes" id="UP001370348"/>
    </source>
</evidence>
<organism evidence="2 3">
    <name type="scientific">Pendulispora albinea</name>
    <dbReference type="NCBI Taxonomy" id="2741071"/>
    <lineage>
        <taxon>Bacteria</taxon>
        <taxon>Pseudomonadati</taxon>
        <taxon>Myxococcota</taxon>
        <taxon>Myxococcia</taxon>
        <taxon>Myxococcales</taxon>
        <taxon>Sorangiineae</taxon>
        <taxon>Pendulisporaceae</taxon>
        <taxon>Pendulispora</taxon>
    </lineage>
</organism>
<feature type="transmembrane region" description="Helical" evidence="1">
    <location>
        <begin position="77"/>
        <end position="98"/>
    </location>
</feature>